<dbReference type="InterPro" id="IPR012337">
    <property type="entry name" value="RNaseH-like_sf"/>
</dbReference>
<dbReference type="EMBL" id="JARBHB010000003">
    <property type="protein sequence ID" value="KAJ8890221.1"/>
    <property type="molecule type" value="Genomic_DNA"/>
</dbReference>
<protein>
    <recommendedName>
        <fullName evidence="1">HAT C-terminal dimerisation domain-containing protein</fullName>
    </recommendedName>
</protein>
<sequence length="65" mass="7386">MGKYMRAFKDAAIFNPFKELCNLAIAVLSIPHSNGEVERVFSAMNIVKPKLRNRLGKKNIECNFT</sequence>
<organism evidence="2 3">
    <name type="scientific">Dryococelus australis</name>
    <dbReference type="NCBI Taxonomy" id="614101"/>
    <lineage>
        <taxon>Eukaryota</taxon>
        <taxon>Metazoa</taxon>
        <taxon>Ecdysozoa</taxon>
        <taxon>Arthropoda</taxon>
        <taxon>Hexapoda</taxon>
        <taxon>Insecta</taxon>
        <taxon>Pterygota</taxon>
        <taxon>Neoptera</taxon>
        <taxon>Polyneoptera</taxon>
        <taxon>Phasmatodea</taxon>
        <taxon>Verophasmatodea</taxon>
        <taxon>Anareolatae</taxon>
        <taxon>Phasmatidae</taxon>
        <taxon>Eurycanthinae</taxon>
        <taxon>Dryococelus</taxon>
    </lineage>
</organism>
<name>A0ABQ9I0Q0_9NEOP</name>
<reference evidence="2 3" key="1">
    <citation type="submission" date="2023-02" db="EMBL/GenBank/DDBJ databases">
        <title>LHISI_Scaffold_Assembly.</title>
        <authorList>
            <person name="Stuart O.P."/>
            <person name="Cleave R."/>
            <person name="Magrath M.J.L."/>
            <person name="Mikheyev A.S."/>
        </authorList>
    </citation>
    <scope>NUCLEOTIDE SEQUENCE [LARGE SCALE GENOMIC DNA]</scope>
    <source>
        <strain evidence="2">Daus_M_001</strain>
        <tissue evidence="2">Leg muscle</tissue>
    </source>
</reference>
<comment type="caution">
    <text evidence="2">The sequence shown here is derived from an EMBL/GenBank/DDBJ whole genome shotgun (WGS) entry which is preliminary data.</text>
</comment>
<evidence type="ECO:0000313" key="2">
    <source>
        <dbReference type="EMBL" id="KAJ8890221.1"/>
    </source>
</evidence>
<dbReference type="SUPFAM" id="SSF53098">
    <property type="entry name" value="Ribonuclease H-like"/>
    <property type="match status" value="1"/>
</dbReference>
<proteinExistence type="predicted"/>
<keyword evidence="3" id="KW-1185">Reference proteome</keyword>
<dbReference type="Pfam" id="PF05699">
    <property type="entry name" value="Dimer_Tnp_hAT"/>
    <property type="match status" value="1"/>
</dbReference>
<evidence type="ECO:0000313" key="3">
    <source>
        <dbReference type="Proteomes" id="UP001159363"/>
    </source>
</evidence>
<evidence type="ECO:0000259" key="1">
    <source>
        <dbReference type="Pfam" id="PF05699"/>
    </source>
</evidence>
<dbReference type="InterPro" id="IPR008906">
    <property type="entry name" value="HATC_C_dom"/>
</dbReference>
<gene>
    <name evidence="2" type="ORF">PR048_009729</name>
</gene>
<dbReference type="Proteomes" id="UP001159363">
    <property type="component" value="Chromosome 3"/>
</dbReference>
<feature type="domain" description="HAT C-terminal dimerisation" evidence="1">
    <location>
        <begin position="17"/>
        <end position="61"/>
    </location>
</feature>
<feature type="non-terminal residue" evidence="2">
    <location>
        <position position="65"/>
    </location>
</feature>
<accession>A0ABQ9I0Q0</accession>